<accession>A0A2Z4JT17</accession>
<keyword evidence="2 3" id="KW-0378">Hydrolase</keyword>
<comment type="cofactor">
    <cofactor evidence="1">
        <name>Mg(2+)</name>
        <dbReference type="ChEBI" id="CHEBI:18420"/>
    </cofactor>
</comment>
<dbReference type="Pfam" id="PF00293">
    <property type="entry name" value="NUDIX"/>
    <property type="match status" value="1"/>
</dbReference>
<evidence type="ECO:0000256" key="3">
    <source>
        <dbReference type="RuleBase" id="RU003476"/>
    </source>
</evidence>
<dbReference type="CDD" id="cd03674">
    <property type="entry name" value="NUDIX_Hydrolase"/>
    <property type="match status" value="1"/>
</dbReference>
<proteinExistence type="inferred from homology"/>
<dbReference type="InterPro" id="IPR020476">
    <property type="entry name" value="Nudix_hydrolase"/>
</dbReference>
<dbReference type="SUPFAM" id="SSF55811">
    <property type="entry name" value="Nudix"/>
    <property type="match status" value="1"/>
</dbReference>
<evidence type="ECO:0000313" key="5">
    <source>
        <dbReference type="Proteomes" id="UP000248592"/>
    </source>
</evidence>
<gene>
    <name evidence="4" type="ORF">Pas1_06195</name>
</gene>
<dbReference type="GO" id="GO:0016787">
    <property type="term" value="F:hydrolase activity"/>
    <property type="evidence" value="ECO:0007669"/>
    <property type="project" value="UniProtKB-KW"/>
</dbReference>
<dbReference type="PANTHER" id="PTHR43736:SF1">
    <property type="entry name" value="DIHYDRONEOPTERIN TRIPHOSPHATE DIPHOSPHATASE"/>
    <property type="match status" value="1"/>
</dbReference>
<dbReference type="EMBL" id="CP030085">
    <property type="protein sequence ID" value="AWW50005.1"/>
    <property type="molecule type" value="Genomic_DNA"/>
</dbReference>
<dbReference type="PRINTS" id="PR00502">
    <property type="entry name" value="NUDIXFAMILY"/>
</dbReference>
<evidence type="ECO:0000256" key="1">
    <source>
        <dbReference type="ARBA" id="ARBA00001946"/>
    </source>
</evidence>
<dbReference type="InterPro" id="IPR020084">
    <property type="entry name" value="NUDIX_hydrolase_CS"/>
</dbReference>
<dbReference type="Proteomes" id="UP000248592">
    <property type="component" value="Chromosome"/>
</dbReference>
<name>A0A2Z4JT17_9BURK</name>
<dbReference type="RefSeq" id="WP_112294783.1">
    <property type="nucleotide sequence ID" value="NZ_CBCSBS010000001.1"/>
</dbReference>
<evidence type="ECO:0000256" key="2">
    <source>
        <dbReference type="ARBA" id="ARBA00022801"/>
    </source>
</evidence>
<dbReference type="PANTHER" id="PTHR43736">
    <property type="entry name" value="ADP-RIBOSE PYROPHOSPHATASE"/>
    <property type="match status" value="1"/>
</dbReference>
<dbReference type="InterPro" id="IPR015797">
    <property type="entry name" value="NUDIX_hydrolase-like_dom_sf"/>
</dbReference>
<dbReference type="PROSITE" id="PS51462">
    <property type="entry name" value="NUDIX"/>
    <property type="match status" value="1"/>
</dbReference>
<dbReference type="InterPro" id="IPR000086">
    <property type="entry name" value="NUDIX_hydrolase_dom"/>
</dbReference>
<dbReference type="Gene3D" id="3.90.79.10">
    <property type="entry name" value="Nucleoside Triphosphate Pyrophosphohydrolase"/>
    <property type="match status" value="1"/>
</dbReference>
<reference evidence="5" key="1">
    <citation type="submission" date="2018-06" db="EMBL/GenBank/DDBJ databases">
        <title>Description of a new Polynucleobacter species.</title>
        <authorList>
            <person name="Hahn M.W."/>
        </authorList>
    </citation>
    <scope>NUCLEOTIDE SEQUENCE [LARGE SCALE GENOMIC DNA]</scope>
    <source>
        <strain evidence="5">MG-25-Pas1-D2</strain>
    </source>
</reference>
<organism evidence="4 5">
    <name type="scientific">Polynucleobacter paneuropaeus</name>
    <dbReference type="NCBI Taxonomy" id="2527775"/>
    <lineage>
        <taxon>Bacteria</taxon>
        <taxon>Pseudomonadati</taxon>
        <taxon>Pseudomonadota</taxon>
        <taxon>Betaproteobacteria</taxon>
        <taxon>Burkholderiales</taxon>
        <taxon>Burkholderiaceae</taxon>
        <taxon>Polynucleobacter</taxon>
    </lineage>
</organism>
<dbReference type="AlphaFoldDB" id="A0A2Z4JT17"/>
<dbReference type="PROSITE" id="PS00893">
    <property type="entry name" value="NUDIX_BOX"/>
    <property type="match status" value="1"/>
</dbReference>
<evidence type="ECO:0000313" key="4">
    <source>
        <dbReference type="EMBL" id="AWW50005.1"/>
    </source>
</evidence>
<comment type="similarity">
    <text evidence="3">Belongs to the Nudix hydrolase family.</text>
</comment>
<sequence>MPKLQNNIVSAIMGINLAPNYASLISDLVQSDNPFSRENSLAHITASGLVIDSKKVLLIFHPYIKRWFQPGGHIDPNENPSEAAIREVWEETGYVCKLDRENASPIHIDIHQIPENPIKNEPGHLHVDLMYKLDVIERDASSEDILYQWIEFGEVKNERLDIVLKKLRSQHL</sequence>
<protein>
    <submittedName>
        <fullName evidence="4">NUDIX hydrolase</fullName>
    </submittedName>
</protein>